<dbReference type="SUPFAM" id="SSF103647">
    <property type="entry name" value="TSP type-3 repeat"/>
    <property type="match status" value="1"/>
</dbReference>
<evidence type="ECO:0000259" key="3">
    <source>
        <dbReference type="PROSITE" id="PS50093"/>
    </source>
</evidence>
<gene>
    <name evidence="5" type="ORF">I602_2</name>
    <name evidence="6" type="ORF">I602_3</name>
</gene>
<dbReference type="InterPro" id="IPR026444">
    <property type="entry name" value="Secre_tail"/>
</dbReference>
<dbReference type="InterPro" id="IPR026588">
    <property type="entry name" value="Choice_anch_A"/>
</dbReference>
<dbReference type="InterPro" id="IPR013783">
    <property type="entry name" value="Ig-like_fold"/>
</dbReference>
<dbReference type="PROSITE" id="PS50093">
    <property type="entry name" value="PKD"/>
    <property type="match status" value="1"/>
</dbReference>
<comment type="caution">
    <text evidence="6">The sequence shown here is derived from an EMBL/GenBank/DDBJ whole genome shotgun (WGS) entry which is preliminary data.</text>
</comment>
<dbReference type="Pfam" id="PF17963">
    <property type="entry name" value="Big_9"/>
    <property type="match status" value="1"/>
</dbReference>
<dbReference type="EMBL" id="LGBR01000001">
    <property type="protein sequence ID" value="KOY50443.1"/>
    <property type="molecule type" value="Genomic_DNA"/>
</dbReference>
<dbReference type="RefSeq" id="WP_053972741.1">
    <property type="nucleotide sequence ID" value="NZ_LGBR01000001.1"/>
</dbReference>
<keyword evidence="2" id="KW-0812">Transmembrane</keyword>
<dbReference type="InterPro" id="IPR000601">
    <property type="entry name" value="PKD_dom"/>
</dbReference>
<evidence type="ECO:0000256" key="2">
    <source>
        <dbReference type="SAM" id="Phobius"/>
    </source>
</evidence>
<feature type="domain" description="Ig-like" evidence="4">
    <location>
        <begin position="462"/>
        <end position="557"/>
    </location>
</feature>
<dbReference type="PROSITE" id="PS00018">
    <property type="entry name" value="EF_HAND_1"/>
    <property type="match status" value="1"/>
</dbReference>
<evidence type="ECO:0000313" key="6">
    <source>
        <dbReference type="EMBL" id="KOY50443.1"/>
    </source>
</evidence>
<dbReference type="PROSITE" id="PS50835">
    <property type="entry name" value="IG_LIKE"/>
    <property type="match status" value="1"/>
</dbReference>
<dbReference type="Pfam" id="PF18962">
    <property type="entry name" value="Por_Secre_tail"/>
    <property type="match status" value="1"/>
</dbReference>
<dbReference type="Gene3D" id="2.60.120.260">
    <property type="entry name" value="Galactose-binding domain-like"/>
    <property type="match status" value="1"/>
</dbReference>
<dbReference type="OrthoDB" id="1212929at2"/>
<dbReference type="Pfam" id="PF20597">
    <property type="entry name" value="pAdhesive_15"/>
    <property type="match status" value="2"/>
</dbReference>
<dbReference type="SUPFAM" id="SSF49299">
    <property type="entry name" value="PKD domain"/>
    <property type="match status" value="2"/>
</dbReference>
<protein>
    <recommendedName>
        <fullName evidence="8">PKD domain-containing protein</fullName>
    </recommendedName>
</protein>
<dbReference type="Pfam" id="PF18911">
    <property type="entry name" value="PKD_4"/>
    <property type="match status" value="1"/>
</dbReference>
<evidence type="ECO:0000313" key="7">
    <source>
        <dbReference type="Proteomes" id="UP000037716"/>
    </source>
</evidence>
<feature type="domain" description="PKD" evidence="3">
    <location>
        <begin position="1216"/>
        <end position="1266"/>
    </location>
</feature>
<dbReference type="NCBIfam" id="TIGR04215">
    <property type="entry name" value="choice_anch_A"/>
    <property type="match status" value="1"/>
</dbReference>
<evidence type="ECO:0008006" key="8">
    <source>
        <dbReference type="Google" id="ProtNLM"/>
    </source>
</evidence>
<evidence type="ECO:0000259" key="4">
    <source>
        <dbReference type="PROSITE" id="PS50835"/>
    </source>
</evidence>
<proteinExistence type="predicted"/>
<keyword evidence="2" id="KW-0472">Membrane</keyword>
<dbReference type="CDD" id="cd00146">
    <property type="entry name" value="PKD"/>
    <property type="match status" value="1"/>
</dbReference>
<name>A0A0M9CDW7_9FLAO</name>
<dbReference type="InterPro" id="IPR022409">
    <property type="entry name" value="PKD/Chitinase_dom"/>
</dbReference>
<dbReference type="InterPro" id="IPR028974">
    <property type="entry name" value="TSP_type-3_rpt"/>
</dbReference>
<dbReference type="GO" id="GO:0005509">
    <property type="term" value="F:calcium ion binding"/>
    <property type="evidence" value="ECO:0007669"/>
    <property type="project" value="InterPro"/>
</dbReference>
<sequence>MDYVHGITVNKKNTSILKIGVVFLLIFFSTLNINAQCVNATDCDGDGISNSIDLDDDNDGILDTDEFSCPTVASGSIVSFIIDSKPQTTSSKTVNSFSNSASPFSQNTSYTLSYGTSLGKRLEGFELSSGNIIKVDEDASVGNITFRRATSGSAPTNQIIWIENDGHTNTTNATQLHTTEVSNMAETFSHGFYNVGSDNVFDNSTSSQNNNNIERVDVVFDDGYFINSNNNQYVTVGERGKNNFIDIAIITSIDSNGTPTSYSSVYRVTTASMTTIEKLPSTVLRKEISDTEFRPSTALNQDVAIRAVTFADFGVANGTTIYGYSIFPPDYNTSNLLDWTTFPTNTNSSLGGLDLVLFNYFSSDCIYRDTDGDGLPDSKDTDSDNDGCPDAIEGLGAYTSSEVNNTLAGGSNGGSLLNFPPTINNNGIPTAVGTTIGGNETFGQATSTNVVTAEQINITIFPTSTTVNKTDNATFTAGASSISTTTFVAGSPDYTIPPGTNTSGTLSYKWFKNSAPSTILSTATTLNINAATIADIGDYTLQIIGVDNNCPEEVVFTLSVNDTPTTVDDTFSVNENSYNNSLDVLNNDTFGNDGPNTGTIVLPSGSTANGGTVTVDDAGTPNDPTDDKILYTPSGSAANDSFTYTIIDSNGDTSTANVNLSISSVVDCNDSPTAPAQGFNVFVEQNMNVKSTETKGSVAVGRNLNIKGDYNVATDDCGDFDTNGLKTGLLVGNKVNYPLNTVINTADDICNCGDPTIVNNGSFETGAVTNTWTLKDEADIPGWYTTATDNKIEIWKSGFQGKNAQSGNYIAEINANQRAALYQVICAEPGSVLNWSIWHRGRRGIDVANVKIGVSLNSASIEETMSTDQNAWVNYTGSYTVPAGEHTVYFVFESVSSQPYNNLSYGNLIDNFEVTKTTTGTCPAGGSNPNGLLTVVNPNYYTKIGKSSGSVAWYFDEQNAAANMRVTPNGTYNSSSRIQMNNNSPTYGVSSGNNPVYEINLIDFSSAFQSLRANGTNMASNTNNATLEDDNSNPITNTTLTSQTEIILNNGVNYLNVTGSDLNSVDGLTFKNSPSANKVLIVNVNAPGNFNWDVWEQIGITSAESPFILYNFFNSDKVNIRGTEAIYGTIFAPSSKIRKVNNKEDIYGQVIGKTFTHDGGVIHCNKFAATSTCPTFVGVAPSSGFDINVNPQCFVANDFSFTNTTQIIGVPQPEAPITYSWDFGDGTTSTSMDVSSKVYSNPGTYTVALTATNIYGTSTYTEQVTVLPVLEPIVSVVNLPSPTGKIIKQYTIDNASSFTDFSWTLPGNGSQSGPGLLQNQNPITYEFTNPGMYTISVTATSNDCTTTIDVPATVTSGEVTGGNSGGVESESLGDAISKIYVGRKKNSVPTTFVKSDANLYNKAKMKAEQPYQGKGQTMLDMFPTELVAGNVANVTSPTDILDYTVADEVLSVDFSLDGKTKGVVLGVKTSDKIYNHTKASCDRLRGAEILNIQTVQLEGYNFLMQGIKQRNGVVEYAISFATAKNNNDTNYTIQTNWYVNNYIKFNDVYNFQVWTTNPADTQKLVVDILNNLKAFIPVTQTEVQKVPKTYAAKISREKNELVVLLRSTQKGLNTEISMEEIYSETANNVKFRYNPVNTELEQTLRVDIADGYEYDGLVKVDGEVEDAFYHADGNWGLDFDASYTKIKDYFVSNSFDRTYQDDEHAINRNVALRATSDFDYLTLYKSLLPGTLAADYSEYNYLSFTAKGSGLIELGLIKKSIEDWKAQYRVMVDLSEEEQTYYVPFDIFTSSASQENLTAEDLTTLLFTFLPVEAQTKELDLTISDVKFTKIAVEDQIVNKIEKFENEFMAYPNPSQGNVNLLLFSQVDTEATVTLTDITGKTIYKENVNLNTGKNELDFNFRVKTGVMLLKVASKETNYGTSKIIFR</sequence>
<dbReference type="EMBL" id="LGBR01000001">
    <property type="protein sequence ID" value="KOY50442.1"/>
    <property type="molecule type" value="Genomic_DNA"/>
</dbReference>
<reference evidence="6 7" key="1">
    <citation type="submission" date="2015-07" db="EMBL/GenBank/DDBJ databases">
        <title>Genome of Polaribacter dokdonenesis DSW-5, isolated from seawater off Dokdo in Korea.</title>
        <authorList>
            <person name="Yoon K."/>
            <person name="Song J.Y."/>
            <person name="Kim J.F."/>
        </authorList>
    </citation>
    <scope>NUCLEOTIDE SEQUENCE [LARGE SCALE GENOMIC DNA]</scope>
    <source>
        <strain evidence="6 7">DSW-5</strain>
    </source>
</reference>
<dbReference type="PATRIC" id="fig|1300348.6.peg.2"/>
<dbReference type="STRING" id="1300348.I602_2"/>
<keyword evidence="1" id="KW-0732">Signal</keyword>
<evidence type="ECO:0000313" key="5">
    <source>
        <dbReference type="EMBL" id="KOY50442.1"/>
    </source>
</evidence>
<dbReference type="SMART" id="SM00089">
    <property type="entry name" value="PKD"/>
    <property type="match status" value="2"/>
</dbReference>
<accession>A0A0M9CDW7</accession>
<organism evidence="6 7">
    <name type="scientific">Polaribacter dokdonensis DSW-5</name>
    <dbReference type="NCBI Taxonomy" id="1300348"/>
    <lineage>
        <taxon>Bacteria</taxon>
        <taxon>Pseudomonadati</taxon>
        <taxon>Bacteroidota</taxon>
        <taxon>Flavobacteriia</taxon>
        <taxon>Flavobacteriales</taxon>
        <taxon>Flavobacteriaceae</taxon>
    </lineage>
</organism>
<evidence type="ECO:0000256" key="1">
    <source>
        <dbReference type="ARBA" id="ARBA00022729"/>
    </source>
</evidence>
<dbReference type="Proteomes" id="UP000037716">
    <property type="component" value="Unassembled WGS sequence"/>
</dbReference>
<feature type="transmembrane region" description="Helical" evidence="2">
    <location>
        <begin position="16"/>
        <end position="33"/>
    </location>
</feature>
<dbReference type="InterPro" id="IPR007110">
    <property type="entry name" value="Ig-like_dom"/>
</dbReference>
<dbReference type="InterPro" id="IPR035986">
    <property type="entry name" value="PKD_dom_sf"/>
</dbReference>
<dbReference type="Gene3D" id="2.60.40.10">
    <property type="entry name" value="Immunoglobulins"/>
    <property type="match status" value="3"/>
</dbReference>
<dbReference type="NCBIfam" id="TIGR04183">
    <property type="entry name" value="Por_Secre_tail"/>
    <property type="match status" value="1"/>
</dbReference>
<dbReference type="InterPro" id="IPR018247">
    <property type="entry name" value="EF_Hand_1_Ca_BS"/>
</dbReference>
<keyword evidence="2" id="KW-1133">Transmembrane helix</keyword>